<protein>
    <submittedName>
        <fullName evidence="1">Uncharacterized protein</fullName>
    </submittedName>
</protein>
<proteinExistence type="predicted"/>
<comment type="caution">
    <text evidence="1">The sequence shown here is derived from an EMBL/GenBank/DDBJ whole genome shotgun (WGS) entry which is preliminary data.</text>
</comment>
<accession>A0A7J3Z8W9</accession>
<gene>
    <name evidence="1" type="ORF">ENM66_06730</name>
</gene>
<organism evidence="1">
    <name type="scientific">Ignisphaera aggregans</name>
    <dbReference type="NCBI Taxonomy" id="334771"/>
    <lineage>
        <taxon>Archaea</taxon>
        <taxon>Thermoproteota</taxon>
        <taxon>Thermoprotei</taxon>
        <taxon>Desulfurococcales</taxon>
        <taxon>Desulfurococcaceae</taxon>
        <taxon>Ignisphaera</taxon>
    </lineage>
</organism>
<name>A0A7J3Z8W9_9CREN</name>
<dbReference type="EMBL" id="DRYQ01000095">
    <property type="protein sequence ID" value="HHQ51025.1"/>
    <property type="molecule type" value="Genomic_DNA"/>
</dbReference>
<dbReference type="AlphaFoldDB" id="A0A7J3Z8W9"/>
<sequence length="70" mass="7722">MPISDREFINSAPQELRGFVAWLVEVKRCSKPGEEEALKTLAETFIAIATRLGLKADSVLNVSVCEERGT</sequence>
<evidence type="ECO:0000313" key="1">
    <source>
        <dbReference type="EMBL" id="HHQ51025.1"/>
    </source>
</evidence>
<reference evidence="1" key="1">
    <citation type="journal article" date="2020" name="mSystems">
        <title>Genome- and Community-Level Interaction Insights into Carbon Utilization and Element Cycling Functions of Hydrothermarchaeota in Hydrothermal Sediment.</title>
        <authorList>
            <person name="Zhou Z."/>
            <person name="Liu Y."/>
            <person name="Xu W."/>
            <person name="Pan J."/>
            <person name="Luo Z.H."/>
            <person name="Li M."/>
        </authorList>
    </citation>
    <scope>NUCLEOTIDE SEQUENCE [LARGE SCALE GENOMIC DNA]</scope>
    <source>
        <strain evidence="1">SpSt-1105</strain>
    </source>
</reference>